<dbReference type="InterPro" id="IPR032503">
    <property type="entry name" value="FAO_M"/>
</dbReference>
<evidence type="ECO:0000259" key="3">
    <source>
        <dbReference type="Pfam" id="PF01266"/>
    </source>
</evidence>
<dbReference type="AlphaFoldDB" id="A0A9W4RKL8"/>
<dbReference type="PANTHER" id="PTHR43757">
    <property type="entry name" value="AMINOMETHYLTRANSFERASE"/>
    <property type="match status" value="1"/>
</dbReference>
<evidence type="ECO:0000259" key="4">
    <source>
        <dbReference type="Pfam" id="PF01571"/>
    </source>
</evidence>
<evidence type="ECO:0000259" key="6">
    <source>
        <dbReference type="Pfam" id="PF16350"/>
    </source>
</evidence>
<dbReference type="Pfam" id="PF01571">
    <property type="entry name" value="GCV_T"/>
    <property type="match status" value="1"/>
</dbReference>
<feature type="region of interest" description="Disordered" evidence="2">
    <location>
        <begin position="894"/>
        <end position="913"/>
    </location>
</feature>
<protein>
    <recommendedName>
        <fullName evidence="9">FAD dependent oxidoreductase</fullName>
    </recommendedName>
</protein>
<organism evidence="7 8">
    <name type="scientific">Colletotrichum noveboracense</name>
    <dbReference type="NCBI Taxonomy" id="2664923"/>
    <lineage>
        <taxon>Eukaryota</taxon>
        <taxon>Fungi</taxon>
        <taxon>Dikarya</taxon>
        <taxon>Ascomycota</taxon>
        <taxon>Pezizomycotina</taxon>
        <taxon>Sordariomycetes</taxon>
        <taxon>Hypocreomycetidae</taxon>
        <taxon>Glomerellales</taxon>
        <taxon>Glomerellaceae</taxon>
        <taxon>Colletotrichum</taxon>
        <taxon>Colletotrichum gloeosporioides species complex</taxon>
    </lineage>
</organism>
<dbReference type="SUPFAM" id="SSF54373">
    <property type="entry name" value="FAD-linked reductases, C-terminal domain"/>
    <property type="match status" value="1"/>
</dbReference>
<dbReference type="Gene3D" id="3.30.9.10">
    <property type="entry name" value="D-Amino Acid Oxidase, subunit A, domain 2"/>
    <property type="match status" value="1"/>
</dbReference>
<comment type="similarity">
    <text evidence="1">Belongs to the GcvT family.</text>
</comment>
<comment type="caution">
    <text evidence="7">The sequence shown here is derived from an EMBL/GenBank/DDBJ whole genome shotgun (WGS) entry which is preliminary data.</text>
</comment>
<proteinExistence type="inferred from homology"/>
<dbReference type="Pfam" id="PF01266">
    <property type="entry name" value="DAO"/>
    <property type="match status" value="1"/>
</dbReference>
<accession>A0A9W4RKL8</accession>
<evidence type="ECO:0000313" key="7">
    <source>
        <dbReference type="EMBL" id="CAI0643135.1"/>
    </source>
</evidence>
<gene>
    <name evidence="7" type="ORF">CGXH109_LOCUS22276</name>
</gene>
<dbReference type="PANTHER" id="PTHR43757:SF11">
    <property type="entry name" value="SARCOSINE DEHYDROGENASE"/>
    <property type="match status" value="1"/>
</dbReference>
<dbReference type="InterPro" id="IPR036188">
    <property type="entry name" value="FAD/NAD-bd_sf"/>
</dbReference>
<feature type="domain" description="FAD dependent oxidoreductase central" evidence="6">
    <location>
        <begin position="372"/>
        <end position="427"/>
    </location>
</feature>
<dbReference type="SUPFAM" id="SSF103025">
    <property type="entry name" value="Folate-binding domain"/>
    <property type="match status" value="1"/>
</dbReference>
<feature type="domain" description="GCVT N-terminal" evidence="4">
    <location>
        <begin position="429"/>
        <end position="718"/>
    </location>
</feature>
<evidence type="ECO:0000256" key="1">
    <source>
        <dbReference type="ARBA" id="ARBA00008609"/>
    </source>
</evidence>
<feature type="compositionally biased region" description="Basic residues" evidence="2">
    <location>
        <begin position="903"/>
        <end position="913"/>
    </location>
</feature>
<dbReference type="InterPro" id="IPR006076">
    <property type="entry name" value="FAD-dep_OxRdtase"/>
</dbReference>
<dbReference type="Pfam" id="PF16350">
    <property type="entry name" value="FAO_M"/>
    <property type="match status" value="1"/>
</dbReference>
<evidence type="ECO:0000259" key="5">
    <source>
        <dbReference type="Pfam" id="PF08669"/>
    </source>
</evidence>
<sequence>MASSQRVVIIGAGIVGTNIADELVLRGWSNITVVEQGPLDMPGGSTSHAPGLVFQTNGSKTLSYFAKYTVEKLLSIECFNQVGGLEVAETPERLEDLKRKHGYASSWGIEAHLLSADECQQIYPLLNKDIVLGGLHIPTDGLALAARAVQLLIERTRKAGVRYLDRTPVTGIEQKDGHVTGVTTKNGTIPADIVLSCAGFWGVEVGAMIGLPIPLLPVGHQYAKTTPVPAQKGKNSEPNGARLPILRHQDRDLYYREHGDSYGIGFYGHRPLPVVAASLGETPEHVNEDNMPSRMDFTPEDFKPAWDLTKKILPALGETEIVYGFNGIMSFTPDGGPLVGRAPNLEGFWVAEAVWVTHSAGVARAVAQLLTTGRAEIDLSECDISRFEQVQLTPAYVNETCQQNFVEVYDVLHPLQPKESPRNLRVSPFHARQRELGAYFLEAGGWERPQWFESNADLVKQLPDKWKPRERDAWSARYYSPIAAAEAWKTRTAAAMYDLTPIRRVEVSGPGAVDLLQRVTTSDVSKKPGSVTFTLLLDEKGGVKSDIFVARLLEDVFQLAVNGPIDQAYLAREARLQAKKNPSKWAQVRDVTGGTCGIGLWGPRSADIVAAISSDDFTNKALPDSHVKAAIIAGIPVLAIRLSFVGESGWEIYTSADNGQRLWDALWQAGRPHGVIAAGRTAFNALRLEAGFRSYGSDVTTENNPFEAGLAFAIDTNKQGYVGHAAVKKLSQSAPARRLRCLTVDDGQSVVLGKEPVFLDGKAVGYVTNAAFGYTIGKPIAYSYLPSTLKGGDGVEIEYFGRRIKATVTAEPLYQLAAGVNDGSKVAIRSRLCTSLASTPRIYKHKISATEHAITMTQHLKMILQSVAHTRASAIMTSYNVLTAKFYPKFQQRFNGRHPGQQSHRRWKVQPEW</sequence>
<evidence type="ECO:0000256" key="2">
    <source>
        <dbReference type="SAM" id="MobiDB-lite"/>
    </source>
</evidence>
<dbReference type="EMBL" id="CAMGZC010000090">
    <property type="protein sequence ID" value="CAI0643135.1"/>
    <property type="molecule type" value="Genomic_DNA"/>
</dbReference>
<dbReference type="GO" id="GO:0005739">
    <property type="term" value="C:mitochondrion"/>
    <property type="evidence" value="ECO:0007669"/>
    <property type="project" value="TreeGrafter"/>
</dbReference>
<dbReference type="SUPFAM" id="SSF101790">
    <property type="entry name" value="Aminomethyltransferase beta-barrel domain"/>
    <property type="match status" value="1"/>
</dbReference>
<dbReference type="Gene3D" id="3.50.50.60">
    <property type="entry name" value="FAD/NAD(P)-binding domain"/>
    <property type="match status" value="1"/>
</dbReference>
<dbReference type="InterPro" id="IPR013977">
    <property type="entry name" value="GcvT_C"/>
</dbReference>
<reference evidence="7" key="1">
    <citation type="submission" date="2022-08" db="EMBL/GenBank/DDBJ databases">
        <authorList>
            <person name="Giroux E."/>
            <person name="Giroux E."/>
        </authorList>
    </citation>
    <scope>NUCLEOTIDE SEQUENCE</scope>
    <source>
        <strain evidence="7">H1091258</strain>
    </source>
</reference>
<evidence type="ECO:0008006" key="9">
    <source>
        <dbReference type="Google" id="ProtNLM"/>
    </source>
</evidence>
<feature type="domain" description="Aminomethyltransferase C-terminal" evidence="5">
    <location>
        <begin position="737"/>
        <end position="814"/>
    </location>
</feature>
<dbReference type="Pfam" id="PF08669">
    <property type="entry name" value="GCV_T_C"/>
    <property type="match status" value="1"/>
</dbReference>
<dbReference type="Gene3D" id="2.40.30.110">
    <property type="entry name" value="Aminomethyltransferase beta-barrel domains"/>
    <property type="match status" value="1"/>
</dbReference>
<evidence type="ECO:0000313" key="8">
    <source>
        <dbReference type="Proteomes" id="UP001152533"/>
    </source>
</evidence>
<dbReference type="InterPro" id="IPR006222">
    <property type="entry name" value="GCVT_N"/>
</dbReference>
<feature type="domain" description="FAD dependent oxidoreductase" evidence="3">
    <location>
        <begin position="6"/>
        <end position="369"/>
    </location>
</feature>
<dbReference type="SUPFAM" id="SSF51905">
    <property type="entry name" value="FAD/NAD(P)-binding domain"/>
    <property type="match status" value="1"/>
</dbReference>
<dbReference type="Proteomes" id="UP001152533">
    <property type="component" value="Unassembled WGS sequence"/>
</dbReference>
<dbReference type="InterPro" id="IPR029043">
    <property type="entry name" value="GcvT/YgfZ_C"/>
</dbReference>
<dbReference type="InterPro" id="IPR027266">
    <property type="entry name" value="TrmE/GcvT-like"/>
</dbReference>
<keyword evidence="8" id="KW-1185">Reference proteome</keyword>
<name>A0A9W4RKL8_9PEZI</name>
<dbReference type="Gene3D" id="3.30.70.1400">
    <property type="entry name" value="Aminomethyltransferase beta-barrel domains"/>
    <property type="match status" value="1"/>
</dbReference>
<dbReference type="InterPro" id="IPR028896">
    <property type="entry name" value="GcvT/YgfZ/DmdA"/>
</dbReference>
<dbReference type="Gene3D" id="3.30.1360.120">
    <property type="entry name" value="Probable tRNA modification gtpase trme, domain 1"/>
    <property type="match status" value="1"/>
</dbReference>